<reference evidence="1" key="1">
    <citation type="submission" date="2022-06" db="EMBL/GenBank/DDBJ databases">
        <authorList>
            <consortium name="SYNGENTA / RWTH Aachen University"/>
        </authorList>
    </citation>
    <scope>NUCLEOTIDE SEQUENCE</scope>
</reference>
<protein>
    <submittedName>
        <fullName evidence="1">Uncharacterized protein</fullName>
    </submittedName>
</protein>
<proteinExistence type="predicted"/>
<dbReference type="EMBL" id="CALTRL010004962">
    <property type="protein sequence ID" value="CAH7683854.1"/>
    <property type="molecule type" value="Genomic_DNA"/>
</dbReference>
<gene>
    <name evidence="1" type="ORF">PPACK8108_LOCUS17628</name>
</gene>
<comment type="caution">
    <text evidence="1">The sequence shown here is derived from an EMBL/GenBank/DDBJ whole genome shotgun (WGS) entry which is preliminary data.</text>
</comment>
<dbReference type="AlphaFoldDB" id="A0AAV0BCT1"/>
<evidence type="ECO:0000313" key="1">
    <source>
        <dbReference type="EMBL" id="CAH7683854.1"/>
    </source>
</evidence>
<keyword evidence="2" id="KW-1185">Reference proteome</keyword>
<name>A0AAV0BCT1_PHAPC</name>
<dbReference type="Proteomes" id="UP001153365">
    <property type="component" value="Unassembled WGS sequence"/>
</dbReference>
<evidence type="ECO:0000313" key="2">
    <source>
        <dbReference type="Proteomes" id="UP001153365"/>
    </source>
</evidence>
<organism evidence="1 2">
    <name type="scientific">Phakopsora pachyrhizi</name>
    <name type="common">Asian soybean rust disease fungus</name>
    <dbReference type="NCBI Taxonomy" id="170000"/>
    <lineage>
        <taxon>Eukaryota</taxon>
        <taxon>Fungi</taxon>
        <taxon>Dikarya</taxon>
        <taxon>Basidiomycota</taxon>
        <taxon>Pucciniomycotina</taxon>
        <taxon>Pucciniomycetes</taxon>
        <taxon>Pucciniales</taxon>
        <taxon>Phakopsoraceae</taxon>
        <taxon>Phakopsora</taxon>
    </lineage>
</organism>
<sequence>MRSIEQSFTASNLLENVDPMSSKAFEIVYEDLLTVVFRNSSVYSQPSPDALGLLILFSSEHPNVDIKLTKNATESKTRFEQQALYFLSNVFLLGPRAIFTANTINHRKQSRWQSLARLEVTRVIIKEELKKGQMGLHWGPFDNIRWAFLNIAYILIQEEQWFIGPNIMALQFAVDIELIVNTNLCNEKEICK</sequence>
<accession>A0AAV0BCT1</accession>